<dbReference type="PANTHER" id="PTHR10357">
    <property type="entry name" value="ALPHA-AMYLASE FAMILY MEMBER"/>
    <property type="match status" value="1"/>
</dbReference>
<dbReference type="GO" id="GO:0005987">
    <property type="term" value="P:sucrose catabolic process"/>
    <property type="evidence" value="ECO:0007669"/>
    <property type="project" value="TreeGrafter"/>
</dbReference>
<evidence type="ECO:0000259" key="5">
    <source>
        <dbReference type="SMART" id="SM00642"/>
    </source>
</evidence>
<reference evidence="6 7" key="1">
    <citation type="submission" date="2018-10" db="EMBL/GenBank/DDBJ databases">
        <title>Fifty Aureobasidium pullulans genomes reveal a recombining polyextremotolerant generalist.</title>
        <authorList>
            <person name="Gostincar C."/>
            <person name="Turk M."/>
            <person name="Zajc J."/>
            <person name="Gunde-Cimerman N."/>
        </authorList>
    </citation>
    <scope>NUCLEOTIDE SEQUENCE [LARGE SCALE GENOMIC DNA]</scope>
    <source>
        <strain evidence="6 7">EXF-6604</strain>
    </source>
</reference>
<dbReference type="SUPFAM" id="SSF51011">
    <property type="entry name" value="Glycosyl hydrolase domain"/>
    <property type="match status" value="1"/>
</dbReference>
<dbReference type="Gene3D" id="3.40.50.1820">
    <property type="entry name" value="alpha/beta hydrolase"/>
    <property type="match status" value="1"/>
</dbReference>
<dbReference type="GO" id="GO:0006508">
    <property type="term" value="P:proteolysis"/>
    <property type="evidence" value="ECO:0007669"/>
    <property type="project" value="InterPro"/>
</dbReference>
<organism evidence="6 7">
    <name type="scientific">Aureobasidium pullulans</name>
    <name type="common">Black yeast</name>
    <name type="synonym">Pullularia pullulans</name>
    <dbReference type="NCBI Taxonomy" id="5580"/>
    <lineage>
        <taxon>Eukaryota</taxon>
        <taxon>Fungi</taxon>
        <taxon>Dikarya</taxon>
        <taxon>Ascomycota</taxon>
        <taxon>Pezizomycotina</taxon>
        <taxon>Dothideomycetes</taxon>
        <taxon>Dothideomycetidae</taxon>
        <taxon>Dothideales</taxon>
        <taxon>Saccotheciaceae</taxon>
        <taxon>Aureobasidium</taxon>
    </lineage>
</organism>
<dbReference type="FunFam" id="2.60.40.1180:FF:000007">
    <property type="entry name" value="Sucrose isomerase"/>
    <property type="match status" value="1"/>
</dbReference>
<dbReference type="FunFam" id="3.90.400.10:FF:000017">
    <property type="entry name" value="Uncharacterized protein"/>
    <property type="match status" value="1"/>
</dbReference>
<dbReference type="FunFam" id="3.20.20.80:FF:000087">
    <property type="entry name" value="Oligo-1,6-glucosidase IMA1"/>
    <property type="match status" value="1"/>
</dbReference>
<accession>A0A4S9LXT5</accession>
<dbReference type="SUPFAM" id="SSF82171">
    <property type="entry name" value="DPP6 N-terminal domain-like"/>
    <property type="match status" value="1"/>
</dbReference>
<evidence type="ECO:0000313" key="7">
    <source>
        <dbReference type="Proteomes" id="UP000306584"/>
    </source>
</evidence>
<dbReference type="Gene3D" id="2.60.40.1180">
    <property type="entry name" value="Golgi alpha-mannosidase II"/>
    <property type="match status" value="1"/>
</dbReference>
<keyword evidence="2 6" id="KW-0378">Hydrolase</keyword>
<evidence type="ECO:0000256" key="4">
    <source>
        <dbReference type="ARBA" id="ARBA00026248"/>
    </source>
</evidence>
<dbReference type="GO" id="GO:0004575">
    <property type="term" value="F:sucrose alpha-glucosidase activity"/>
    <property type="evidence" value="ECO:0007669"/>
    <property type="project" value="TreeGrafter"/>
</dbReference>
<dbReference type="InterPro" id="IPR017853">
    <property type="entry name" value="GH"/>
</dbReference>
<dbReference type="GO" id="GO:0008236">
    <property type="term" value="F:serine-type peptidase activity"/>
    <property type="evidence" value="ECO:0007669"/>
    <property type="project" value="InterPro"/>
</dbReference>
<name>A0A4S9LXT5_AURPU</name>
<dbReference type="Gene3D" id="3.90.400.10">
    <property type="entry name" value="Oligo-1,6-glucosidase, Domain 2"/>
    <property type="match status" value="1"/>
</dbReference>
<evidence type="ECO:0000256" key="3">
    <source>
        <dbReference type="ARBA" id="ARBA00023295"/>
    </source>
</evidence>
<evidence type="ECO:0000256" key="1">
    <source>
        <dbReference type="ARBA" id="ARBA00008061"/>
    </source>
</evidence>
<dbReference type="EMBL" id="QZBD01000036">
    <property type="protein sequence ID" value="THY34817.1"/>
    <property type="molecule type" value="Genomic_DNA"/>
</dbReference>
<evidence type="ECO:0000256" key="2">
    <source>
        <dbReference type="ARBA" id="ARBA00022801"/>
    </source>
</evidence>
<dbReference type="InterPro" id="IPR001375">
    <property type="entry name" value="Peptidase_S9_cat"/>
</dbReference>
<dbReference type="InterPro" id="IPR029058">
    <property type="entry name" value="AB_hydrolase_fold"/>
</dbReference>
<dbReference type="GO" id="GO:0004574">
    <property type="term" value="F:oligo-1,6-glucosidase activity"/>
    <property type="evidence" value="ECO:0007669"/>
    <property type="project" value="TreeGrafter"/>
</dbReference>
<dbReference type="InterPro" id="IPR045857">
    <property type="entry name" value="O16G_dom_2"/>
</dbReference>
<keyword evidence="3" id="KW-0326">Glycosidase</keyword>
<comment type="similarity">
    <text evidence="1">Belongs to the glycosyl hydrolase 13 family.</text>
</comment>
<keyword evidence="4" id="KW-0462">Maltose metabolism</keyword>
<sequence>MTKFTPEVLLSAPRRSAGVPNADGSSVLYTTSTYSFETHAKTVELRSLDTKTQESRLLLQDNSVSEPLWLPGKKEVYACLKSEDKGKTSILISMIMAGSSWKESTYTAGSIDAPASSLKITQLSDDSYAVVVAAQSSPDGSLYNAETAPKTHSTGKLYKSLFVRHWDDYVTPQKNSLWYATLTRAKDGKFELSKWVNALKGAGLESPVPPFGGTDSFDVSKAGIIFVSKDPKANPALSTKCNVYYIELSSFTEDPAPKPFEYTTKGFKGASASPVFLPDAKKAVFLSLSGAGYESDKSQIFLVEDLKKDSVKRLFNQKAEGSLDKSPQNLVFSHDGKTLYFSAEDQGYGRLFALTSDPTSGEVLRALTDTGYVSDIHPLSNGDVFYTSSSLVDYSSYSIIGTSKSDSQAAKWTHSSSKDGSSLGLKASQVSSIRTPASDTTVNKTVHSWVYKPSNFEEGKKYPLALLIHGGPQGAWGDSWSTRWNPAVYAEQGYVVITPNITGSTGYGQAFTDAIRKDWGGAPYNDLVNVMDWVEKNMPEVDMTRAVALGASYGGYMVNWLQGHDLGRRFKALVCHDGIFSFAGGLLATEELYFPFHDLGGTPWYSPSANQTTDDAEQVFGKTRLVQRITRDWYIWKPAEYDNDGSRKPPNNWRSIFGGSVWEWDELTQEYYLHLFCPEQPDINWENEEARKTIYQSAMISWLDKGVDGFRIDTVNMYSKPVGLPDAPIKDPTAQWQDAGLVYCNGPRMDEYLGEMNAILSRYNAMSVGECPFTPDPARILGYVSEKEARLNMVFQFDSVDVGIGSAHRYMTTPFNYTLADVKSAIRRTQGLIDGTDAWTTSFIENHDQPRSISRFGNDSPQWRSRSGKMLAMLFASLSGALFVYQGQEIGMINIPKEWPIEEYKDVDTIGYYAEVVRKNPNDTKAHDETKAALQHLARDHARTPMQWSSQRNAGFTSESATPWMRANTSAQEGINVADETNDHASVLNFWRQMLKLRKTHAEVLVHGNFKLIDDDNPSVFSFIKTSPDTQSKAIVVCNFSDKESKLPTIDGLSSSNMLIDNISEAGTKDQSMLQPWEARLYIST</sequence>
<protein>
    <submittedName>
        <fullName evidence="6">Alpha/beta-hydrolase</fullName>
    </submittedName>
</protein>
<dbReference type="AlphaFoldDB" id="A0A4S9LXT5"/>
<dbReference type="GO" id="GO:0000025">
    <property type="term" value="P:maltose catabolic process"/>
    <property type="evidence" value="ECO:0007669"/>
    <property type="project" value="TreeGrafter"/>
</dbReference>
<dbReference type="GO" id="GO:0033934">
    <property type="term" value="F:glucan 1,4-alpha-maltotriohydrolase activity"/>
    <property type="evidence" value="ECO:0007669"/>
    <property type="project" value="TreeGrafter"/>
</dbReference>
<dbReference type="SUPFAM" id="SSF51445">
    <property type="entry name" value="(Trans)glycosidases"/>
    <property type="match status" value="1"/>
</dbReference>
<dbReference type="Pfam" id="PF00326">
    <property type="entry name" value="Peptidase_S9"/>
    <property type="match status" value="1"/>
</dbReference>
<evidence type="ECO:0000313" key="6">
    <source>
        <dbReference type="EMBL" id="THY34817.1"/>
    </source>
</evidence>
<feature type="domain" description="Glycosyl hydrolase family 13 catalytic" evidence="5">
    <location>
        <begin position="505"/>
        <end position="943"/>
    </location>
</feature>
<dbReference type="SMART" id="SM00642">
    <property type="entry name" value="Aamy"/>
    <property type="match status" value="1"/>
</dbReference>
<dbReference type="InterPro" id="IPR013780">
    <property type="entry name" value="Glyco_hydro_b"/>
</dbReference>
<dbReference type="Pfam" id="PF00128">
    <property type="entry name" value="Alpha-amylase"/>
    <property type="match status" value="1"/>
</dbReference>
<dbReference type="Gene3D" id="3.20.20.80">
    <property type="entry name" value="Glycosidases"/>
    <property type="match status" value="1"/>
</dbReference>
<gene>
    <name evidence="6" type="ORF">D6D01_01852</name>
</gene>
<proteinExistence type="inferred from homology"/>
<dbReference type="PANTHER" id="PTHR10357:SF179">
    <property type="entry name" value="NEUTRAL AND BASIC AMINO ACID TRANSPORT PROTEIN RBAT"/>
    <property type="match status" value="1"/>
</dbReference>
<dbReference type="GO" id="GO:0004556">
    <property type="term" value="F:alpha-amylase activity"/>
    <property type="evidence" value="ECO:0007669"/>
    <property type="project" value="TreeGrafter"/>
</dbReference>
<dbReference type="Proteomes" id="UP000306584">
    <property type="component" value="Unassembled WGS sequence"/>
</dbReference>
<dbReference type="SUPFAM" id="SSF53474">
    <property type="entry name" value="alpha/beta-Hydrolases"/>
    <property type="match status" value="1"/>
</dbReference>
<comment type="caution">
    <text evidence="6">The sequence shown here is derived from an EMBL/GenBank/DDBJ whole genome shotgun (WGS) entry which is preliminary data.</text>
</comment>
<dbReference type="InterPro" id="IPR006047">
    <property type="entry name" value="GH13_cat_dom"/>
</dbReference>